<name>R7WQK8_9NOCA</name>
<proteinExistence type="inferred from homology"/>
<feature type="transmembrane region" description="Helical" evidence="6">
    <location>
        <begin position="29"/>
        <end position="49"/>
    </location>
</feature>
<evidence type="ECO:0000256" key="2">
    <source>
        <dbReference type="ARBA" id="ARBA00022692"/>
    </source>
</evidence>
<dbReference type="PANTHER" id="PTHR30520:SF8">
    <property type="entry name" value="NITRITE TRANSPORTER NIRC"/>
    <property type="match status" value="1"/>
</dbReference>
<dbReference type="PANTHER" id="PTHR30520">
    <property type="entry name" value="FORMATE TRANSPORTER-RELATED"/>
    <property type="match status" value="1"/>
</dbReference>
<dbReference type="PROSITE" id="PS01006">
    <property type="entry name" value="FORMATE_NITRITE_TP_2"/>
    <property type="match status" value="1"/>
</dbReference>
<dbReference type="AlphaFoldDB" id="R7WQK8"/>
<evidence type="ECO:0000256" key="6">
    <source>
        <dbReference type="SAM" id="Phobius"/>
    </source>
</evidence>
<dbReference type="RefSeq" id="WP_010837084.1">
    <property type="nucleotide sequence ID" value="NZ_APMY01000031.1"/>
</dbReference>
<evidence type="ECO:0008006" key="9">
    <source>
        <dbReference type="Google" id="ProtNLM"/>
    </source>
</evidence>
<feature type="transmembrane region" description="Helical" evidence="6">
    <location>
        <begin position="155"/>
        <end position="175"/>
    </location>
</feature>
<accession>R7WQK8</accession>
<keyword evidence="4 6" id="KW-0472">Membrane</keyword>
<feature type="transmembrane region" description="Helical" evidence="6">
    <location>
        <begin position="110"/>
        <end position="135"/>
    </location>
</feature>
<sequence length="267" mass="28040">MERVYDDTLDDLGDQAESKRGLLRASLPAYLLGAVLAGAYVGIGSIALASVGGPLDRADSPFLIPATGAVFGIALAVVLWAGSELFTGNNLIFTVAALRRRVRWRDTAAIWFWSYLGNLAGSLALAALVVWSGVLSVGGSDEYLASLASDKMNDPVLELFLRGIVCNWLVCLAIWTSLRAKGDAAKLVFVFGLILVFVAAGMEHSVANMSMLTMALFDGAGGDVTWGGFVHNLVPVTLGNVIGGAVFVGGAYVLVARARDTAVTEKN</sequence>
<evidence type="ECO:0000313" key="8">
    <source>
        <dbReference type="Proteomes" id="UP000013525"/>
    </source>
</evidence>
<evidence type="ECO:0000256" key="5">
    <source>
        <dbReference type="ARBA" id="ARBA00049660"/>
    </source>
</evidence>
<dbReference type="PATRIC" id="fig|1273125.3.peg.979"/>
<comment type="subcellular location">
    <subcellularLocation>
        <location evidence="1">Membrane</location>
        <topology evidence="1">Multi-pass membrane protein</topology>
    </subcellularLocation>
</comment>
<feature type="transmembrane region" description="Helical" evidence="6">
    <location>
        <begin position="187"/>
        <end position="207"/>
    </location>
</feature>
<feature type="transmembrane region" description="Helical" evidence="6">
    <location>
        <begin position="233"/>
        <end position="255"/>
    </location>
</feature>
<dbReference type="eggNOG" id="COG2116">
    <property type="taxonomic scope" value="Bacteria"/>
</dbReference>
<feature type="transmembrane region" description="Helical" evidence="6">
    <location>
        <begin position="69"/>
        <end position="98"/>
    </location>
</feature>
<dbReference type="Proteomes" id="UP000013525">
    <property type="component" value="Unassembled WGS sequence"/>
</dbReference>
<reference evidence="7 8" key="1">
    <citation type="journal article" date="2013" name="Genome Announc.">
        <title>Draft Genome Sequence of Rhodococcus rhodnii Strain LMG5362, a Symbiont of Rhodnius prolixus (Hemiptera, Reduviidae, Triatominae), the Principle Vector of Trypanosoma cruzi.</title>
        <authorList>
            <person name="Pachebat J.A."/>
            <person name="van Keulen G."/>
            <person name="Whitten M.M."/>
            <person name="Girdwood S."/>
            <person name="Del Sol R."/>
            <person name="Dyson P.J."/>
            <person name="Facey P.D."/>
        </authorList>
    </citation>
    <scope>NUCLEOTIDE SEQUENCE [LARGE SCALE GENOMIC DNA]</scope>
    <source>
        <strain evidence="7 8">LMG 5362</strain>
    </source>
</reference>
<keyword evidence="8" id="KW-1185">Reference proteome</keyword>
<dbReference type="Pfam" id="PF01226">
    <property type="entry name" value="Form_Nir_trans"/>
    <property type="match status" value="1"/>
</dbReference>
<organism evidence="7 8">
    <name type="scientific">Rhodococcus rhodnii LMG 5362</name>
    <dbReference type="NCBI Taxonomy" id="1273125"/>
    <lineage>
        <taxon>Bacteria</taxon>
        <taxon>Bacillati</taxon>
        <taxon>Actinomycetota</taxon>
        <taxon>Actinomycetes</taxon>
        <taxon>Mycobacteriales</taxon>
        <taxon>Nocardiaceae</taxon>
        <taxon>Rhodococcus</taxon>
    </lineage>
</organism>
<protein>
    <recommendedName>
        <fullName evidence="9">Nitrite transporter NirC</fullName>
    </recommendedName>
</protein>
<comment type="similarity">
    <text evidence="5">Belongs to the FNT transporter (TC 1.A.16) family.</text>
</comment>
<evidence type="ECO:0000256" key="3">
    <source>
        <dbReference type="ARBA" id="ARBA00022989"/>
    </source>
</evidence>
<comment type="caution">
    <text evidence="7">The sequence shown here is derived from an EMBL/GenBank/DDBJ whole genome shotgun (WGS) entry which is preliminary data.</text>
</comment>
<evidence type="ECO:0000313" key="7">
    <source>
        <dbReference type="EMBL" id="EOM77606.1"/>
    </source>
</evidence>
<dbReference type="EMBL" id="APMY01000031">
    <property type="protein sequence ID" value="EOM77606.1"/>
    <property type="molecule type" value="Genomic_DNA"/>
</dbReference>
<dbReference type="Gene3D" id="1.20.1080.10">
    <property type="entry name" value="Glycerol uptake facilitator protein"/>
    <property type="match status" value="1"/>
</dbReference>
<dbReference type="InterPro" id="IPR000292">
    <property type="entry name" value="For/NO2_transpt"/>
</dbReference>
<evidence type="ECO:0000256" key="1">
    <source>
        <dbReference type="ARBA" id="ARBA00004141"/>
    </source>
</evidence>
<dbReference type="GO" id="GO:0015499">
    <property type="term" value="F:formate transmembrane transporter activity"/>
    <property type="evidence" value="ECO:0007669"/>
    <property type="project" value="TreeGrafter"/>
</dbReference>
<dbReference type="InterPro" id="IPR023271">
    <property type="entry name" value="Aquaporin-like"/>
</dbReference>
<keyword evidence="3 6" id="KW-1133">Transmembrane helix</keyword>
<keyword evidence="2 6" id="KW-0812">Transmembrane</keyword>
<gene>
    <name evidence="7" type="ORF">Rrhod_1016</name>
</gene>
<dbReference type="GO" id="GO:0005886">
    <property type="term" value="C:plasma membrane"/>
    <property type="evidence" value="ECO:0007669"/>
    <property type="project" value="TreeGrafter"/>
</dbReference>
<evidence type="ECO:0000256" key="4">
    <source>
        <dbReference type="ARBA" id="ARBA00023136"/>
    </source>
</evidence>
<dbReference type="InterPro" id="IPR024002">
    <property type="entry name" value="For/NO2_transpt_CS"/>
</dbReference>